<evidence type="ECO:0000313" key="2">
    <source>
        <dbReference type="Proteomes" id="UP000198415"/>
    </source>
</evidence>
<organism evidence="1 2">
    <name type="scientific">Actinoplanes regularis</name>
    <dbReference type="NCBI Taxonomy" id="52697"/>
    <lineage>
        <taxon>Bacteria</taxon>
        <taxon>Bacillati</taxon>
        <taxon>Actinomycetota</taxon>
        <taxon>Actinomycetes</taxon>
        <taxon>Micromonosporales</taxon>
        <taxon>Micromonosporaceae</taxon>
        <taxon>Actinoplanes</taxon>
    </lineage>
</organism>
<dbReference type="Proteomes" id="UP000198415">
    <property type="component" value="Unassembled WGS sequence"/>
</dbReference>
<name>A0A239F8F8_9ACTN</name>
<proteinExistence type="predicted"/>
<evidence type="ECO:0000313" key="1">
    <source>
        <dbReference type="EMBL" id="SNS53031.1"/>
    </source>
</evidence>
<dbReference type="RefSeq" id="WP_089297215.1">
    <property type="nucleotide sequence ID" value="NZ_BOMU01000083.1"/>
</dbReference>
<accession>A0A239F8F8</accession>
<reference evidence="1 2" key="1">
    <citation type="submission" date="2017-06" db="EMBL/GenBank/DDBJ databases">
        <authorList>
            <person name="Kim H.J."/>
            <person name="Triplett B.A."/>
        </authorList>
    </citation>
    <scope>NUCLEOTIDE SEQUENCE [LARGE SCALE GENOMIC DNA]</scope>
    <source>
        <strain evidence="1 2">DSM 43151</strain>
    </source>
</reference>
<protein>
    <submittedName>
        <fullName evidence="1">Uncharacterized protein</fullName>
    </submittedName>
</protein>
<dbReference type="EMBL" id="FZNR01000017">
    <property type="protein sequence ID" value="SNS53031.1"/>
    <property type="molecule type" value="Genomic_DNA"/>
</dbReference>
<dbReference type="OrthoDB" id="264096at2"/>
<dbReference type="AlphaFoldDB" id="A0A239F8F8"/>
<sequence length="409" mass="44279">MNLRAARAVADTVLYEGYLLYPYRASAAKNRSRWQFGVLGPPAAAGAAFAEPPSLSVDCLLEPRTAAASLTVHVRFLQVQRRETRTAEPDWDEAVEHEITLDAVPLRGPAEFPITVPGGVDEDGPVVRRRWPLTARVRTDVEPDGDLLRLTVAVTNEHPGPVTGKREATRRSLIGAHLLIEAHGGAFLSMQDPPPHAAAAAARCRQHRSWPVLAGSDDVLLCAPIILYDNPRLAEQSPGPLFDATEIDELLALRVMTLTEDEKAEARATDERARAVVDRCDALTPAELSRLHGVRRDPATDAAEGSTVPWWDPAADAAADPETAAVVVDGVRVAKGSLVRIHPSRRADAQDLFYAGRVARVTAVVSDVDGGTHVALVLTDDPGADLHDWYGRYLYFAPDEIEPLTGEGR</sequence>
<gene>
    <name evidence="1" type="ORF">SAMN06264365_117134</name>
</gene>
<keyword evidence="2" id="KW-1185">Reference proteome</keyword>